<dbReference type="InterPro" id="IPR036736">
    <property type="entry name" value="ACP-like_sf"/>
</dbReference>
<dbReference type="RefSeq" id="WP_198281875.1">
    <property type="nucleotide sequence ID" value="NZ_JAEEAQ010000828.1"/>
</dbReference>
<dbReference type="Gene3D" id="3.40.366.10">
    <property type="entry name" value="Malonyl-Coenzyme A Acyl Carrier Protein, domain 2"/>
    <property type="match status" value="1"/>
</dbReference>
<dbReference type="SMART" id="SM00823">
    <property type="entry name" value="PKS_PP"/>
    <property type="match status" value="1"/>
</dbReference>
<dbReference type="Pfam" id="PF00109">
    <property type="entry name" value="ketoacyl-synt"/>
    <property type="match status" value="1"/>
</dbReference>
<dbReference type="Pfam" id="PF08659">
    <property type="entry name" value="KR"/>
    <property type="match status" value="1"/>
</dbReference>
<proteinExistence type="predicted"/>
<dbReference type="InterPro" id="IPR020806">
    <property type="entry name" value="PKS_PP-bd"/>
</dbReference>
<evidence type="ECO:0000256" key="1">
    <source>
        <dbReference type="ARBA" id="ARBA00022450"/>
    </source>
</evidence>
<dbReference type="SMART" id="SM01294">
    <property type="entry name" value="PKS_PP_betabranch"/>
    <property type="match status" value="1"/>
</dbReference>
<keyword evidence="3" id="KW-0808">Transferase</keyword>
<dbReference type="InterPro" id="IPR018201">
    <property type="entry name" value="Ketoacyl_synth_AS"/>
</dbReference>
<dbReference type="CDD" id="cd00833">
    <property type="entry name" value="PKS"/>
    <property type="match status" value="1"/>
</dbReference>
<dbReference type="PROSITE" id="PS50075">
    <property type="entry name" value="CARRIER"/>
    <property type="match status" value="1"/>
</dbReference>
<keyword evidence="2" id="KW-0597">Phosphoprotein</keyword>
<dbReference type="Gene3D" id="6.10.140.1830">
    <property type="match status" value="1"/>
</dbReference>
<dbReference type="InterPro" id="IPR050091">
    <property type="entry name" value="PKS_NRPS_Biosynth_Enz"/>
</dbReference>
<dbReference type="PROSITE" id="PS52004">
    <property type="entry name" value="KS3_2"/>
    <property type="match status" value="1"/>
</dbReference>
<evidence type="ECO:0000259" key="8">
    <source>
        <dbReference type="PROSITE" id="PS52004"/>
    </source>
</evidence>
<evidence type="ECO:0000256" key="6">
    <source>
        <dbReference type="ARBA" id="ARBA00023315"/>
    </source>
</evidence>
<dbReference type="SMART" id="SM00825">
    <property type="entry name" value="PKS_KS"/>
    <property type="match status" value="1"/>
</dbReference>
<evidence type="ECO:0000256" key="4">
    <source>
        <dbReference type="ARBA" id="ARBA00023194"/>
    </source>
</evidence>
<dbReference type="Gene3D" id="3.40.50.720">
    <property type="entry name" value="NAD(P)-binding Rossmann-like Domain"/>
    <property type="match status" value="1"/>
</dbReference>
<feature type="domain" description="Carrier" evidence="7">
    <location>
        <begin position="523"/>
        <end position="598"/>
    </location>
</feature>
<evidence type="ECO:0000256" key="5">
    <source>
        <dbReference type="ARBA" id="ARBA00023268"/>
    </source>
</evidence>
<dbReference type="InterPro" id="IPR013968">
    <property type="entry name" value="PKS_KR"/>
</dbReference>
<dbReference type="EMBL" id="JAEEAQ010000828">
    <property type="protein sequence ID" value="MBI0319395.1"/>
    <property type="molecule type" value="Genomic_DNA"/>
</dbReference>
<dbReference type="InterPro" id="IPR001227">
    <property type="entry name" value="Ac_transferase_dom_sf"/>
</dbReference>
<reference evidence="9 10" key="1">
    <citation type="submission" date="2020-12" db="EMBL/GenBank/DDBJ databases">
        <authorList>
            <person name="Kusuma A.B."/>
            <person name="Nouioui I."/>
            <person name="Goodfellow M."/>
        </authorList>
    </citation>
    <scope>NUCLEOTIDE SEQUENCE [LARGE SCALE GENOMIC DNA]</scope>
    <source>
        <strain evidence="9 10">DSM 41764</strain>
    </source>
</reference>
<dbReference type="SUPFAM" id="SSF51735">
    <property type="entry name" value="NAD(P)-binding Rossmann-fold domains"/>
    <property type="match status" value="1"/>
</dbReference>
<dbReference type="Gene3D" id="3.30.70.3290">
    <property type="match status" value="2"/>
</dbReference>
<dbReference type="PANTHER" id="PTHR43775:SF51">
    <property type="entry name" value="INACTIVE PHENOLPHTHIOCEROL SYNTHESIS POLYKETIDE SYNTHASE TYPE I PKS1-RELATED"/>
    <property type="match status" value="1"/>
</dbReference>
<feature type="non-terminal residue" evidence="9">
    <location>
        <position position="1138"/>
    </location>
</feature>
<sequence length="1138" mass="117478">EAMRAQGMSVFAELGPDGALSAMADTDTWVPALRADQDEAETALRALAGLYAAGAEVDWAAVTAGGAQKVALPTYPFQRQKYWPKAAAAGAHDGDSADGQFWQAIESNDVEALAGLLGVTAERSVVETLMPALSGLRQRQRSRAKFNTSLYQVAWEPVTAETRPVVSGGWLLLVPPGFAEERVVAEVVEALSADGGVVHRLQADPSQVGAVLAERYPEAVGVVSFLPPGLPIVDGVPVWNATVEAVAAEPADRPGDPWQSAIWDRPSLAGGRGGCLDLPRTWDTSTQGLLRAVLGGQYSEDRLALRTAGVFARKVRVAPLAVDTSRSPWQPTGKVLLSGDDSGPVAAALTRWLEAAGAEVVRGADVPPDATAVVCLADGSAGAQDIDALLGLHDQTVGRDLSAFVVLSDAGAQLGVEQNADKRAYGAFADALVTLRRAEGRAATAIAWQAAGTGTVDGLRPADPDDLAEALAWTVGHDHACVVIADLTDELRSSILRGTRHEVTPAQDDGAQATGLSGTDGERQLARLVLTLAAEVLGHDGPQDVDADRSFREQGFDSYSAVDLRNRLKTATALQLPATVLFDHPTPTALVAYLRQQLTGEQEVLREAPAAVARMREPVVIVGMGCRFPGGAEDPEGFWRLIAAGTDAISGFPSNRDWDVDSLDGSGSGSGDAGATFARVGGFLDGAGDFDAEFFGVSPREALGMDPQQRLLLETCWEALEDAGITPGSLRGSDTGVYAGITALGYRVGEQDGAGGFGMTGTTASVASGRVAYSLGLQGPAVSIDTACSSSLTAIHLAAQALRSGECGIALAGGVTVMPNPEMFTEFARQRGLAADGRCKPFAEAADGTGWGEGVGVLVLERLSDARARGHRVLAVVAGSAVNQDGASNGLSAPNGPSQQRVIRAALASAGVQPGDVDVVEAHGTGTALGDPIEAQALLATYGQDRPEGRPLLLGSVKSNIGHTQAAAGVAGVIKMVQAMRHGVLPQTLNVDAPSSHVDWSAGAVELLTEPREWPEGTGPRRAGVSGFGISGTNVHVILEEPAEEAEVLDAPVLAGPESSAGPVAWVLSARSGAALAAQAGRLAEFVAARPEVAARDLAFSLAVTRTTAFSHRLAVVGDDREQLVAGLTAAAAGREAP</sequence>
<dbReference type="SUPFAM" id="SSF53901">
    <property type="entry name" value="Thiolase-like"/>
    <property type="match status" value="1"/>
</dbReference>
<dbReference type="InterPro" id="IPR032821">
    <property type="entry name" value="PKS_assoc"/>
</dbReference>
<dbReference type="SUPFAM" id="SSF47336">
    <property type="entry name" value="ACP-like"/>
    <property type="match status" value="1"/>
</dbReference>
<dbReference type="Pfam" id="PF16197">
    <property type="entry name" value="KAsynt_C_assoc"/>
    <property type="match status" value="1"/>
</dbReference>
<dbReference type="PROSITE" id="PS00606">
    <property type="entry name" value="KS3_1"/>
    <property type="match status" value="1"/>
</dbReference>
<evidence type="ECO:0000256" key="3">
    <source>
        <dbReference type="ARBA" id="ARBA00022679"/>
    </source>
</evidence>
<dbReference type="Gene3D" id="3.40.47.10">
    <property type="match status" value="1"/>
</dbReference>
<dbReference type="InterPro" id="IPR009081">
    <property type="entry name" value="PP-bd_ACP"/>
</dbReference>
<dbReference type="Gene3D" id="3.40.50.11460">
    <property type="match status" value="2"/>
</dbReference>
<keyword evidence="1" id="KW-0596">Phosphopantetheine</keyword>
<dbReference type="InterPro" id="IPR014031">
    <property type="entry name" value="Ketoacyl_synth_C"/>
</dbReference>
<keyword evidence="10" id="KW-1185">Reference proteome</keyword>
<dbReference type="InterPro" id="IPR016039">
    <property type="entry name" value="Thiolase-like"/>
</dbReference>
<evidence type="ECO:0000313" key="10">
    <source>
        <dbReference type="Proteomes" id="UP000638849"/>
    </source>
</evidence>
<dbReference type="InterPro" id="IPR041618">
    <property type="entry name" value="PKS_DE"/>
</dbReference>
<dbReference type="Gene3D" id="1.10.1200.10">
    <property type="entry name" value="ACP-like"/>
    <property type="match status" value="1"/>
</dbReference>
<name>A0ABS0RQ51_9ACTN</name>
<keyword evidence="6" id="KW-0012">Acyltransferase</keyword>
<feature type="non-terminal residue" evidence="9">
    <location>
        <position position="1"/>
    </location>
</feature>
<dbReference type="Proteomes" id="UP000638849">
    <property type="component" value="Unassembled WGS sequence"/>
</dbReference>
<feature type="domain" description="Ketosynthase family 3 (KS3)" evidence="8">
    <location>
        <begin position="616"/>
        <end position="1041"/>
    </location>
</feature>
<dbReference type="Pfam" id="PF00550">
    <property type="entry name" value="PP-binding"/>
    <property type="match status" value="1"/>
</dbReference>
<dbReference type="InterPro" id="IPR036291">
    <property type="entry name" value="NAD(P)-bd_dom_sf"/>
</dbReference>
<evidence type="ECO:0000313" key="9">
    <source>
        <dbReference type="EMBL" id="MBI0319395.1"/>
    </source>
</evidence>
<accession>A0ABS0RQ51</accession>
<organism evidence="9 10">
    <name type="scientific">Streptomyces javensis</name>
    <dbReference type="NCBI Taxonomy" id="114698"/>
    <lineage>
        <taxon>Bacteria</taxon>
        <taxon>Bacillati</taxon>
        <taxon>Actinomycetota</taxon>
        <taxon>Actinomycetes</taxon>
        <taxon>Kitasatosporales</taxon>
        <taxon>Streptomycetaceae</taxon>
        <taxon>Streptomyces</taxon>
        <taxon>Streptomyces violaceusniger group</taxon>
    </lineage>
</organism>
<gene>
    <name evidence="9" type="ORF">JBF12_41770</name>
</gene>
<comment type="caution">
    <text evidence="9">The sequence shown here is derived from an EMBL/GenBank/DDBJ whole genome shotgun (WGS) entry which is preliminary data.</text>
</comment>
<dbReference type="InterPro" id="IPR020841">
    <property type="entry name" value="PKS_Beta-ketoAc_synthase_dom"/>
</dbReference>
<evidence type="ECO:0000259" key="7">
    <source>
        <dbReference type="PROSITE" id="PS50075"/>
    </source>
</evidence>
<evidence type="ECO:0000256" key="2">
    <source>
        <dbReference type="ARBA" id="ARBA00022553"/>
    </source>
</evidence>
<keyword evidence="4" id="KW-0045">Antibiotic biosynthesis</keyword>
<dbReference type="Pfam" id="PF02801">
    <property type="entry name" value="Ketoacyl-synt_C"/>
    <property type="match status" value="1"/>
</dbReference>
<dbReference type="InterPro" id="IPR014030">
    <property type="entry name" value="Ketoacyl_synth_N"/>
</dbReference>
<dbReference type="Pfam" id="PF18369">
    <property type="entry name" value="PKS_DE"/>
    <property type="match status" value="1"/>
</dbReference>
<protein>
    <submittedName>
        <fullName evidence="9">KR domain-containing protein</fullName>
    </submittedName>
</protein>
<dbReference type="PANTHER" id="PTHR43775">
    <property type="entry name" value="FATTY ACID SYNTHASE"/>
    <property type="match status" value="1"/>
</dbReference>
<keyword evidence="5" id="KW-0511">Multifunctional enzyme</keyword>